<dbReference type="GeneID" id="19309207"/>
<evidence type="ECO:0008006" key="4">
    <source>
        <dbReference type="Google" id="ProtNLM"/>
    </source>
</evidence>
<dbReference type="EMBL" id="KB469296">
    <property type="protein sequence ID" value="EPQ60010.1"/>
    <property type="molecule type" value="Genomic_DNA"/>
</dbReference>
<name>S7RYL2_GLOTA</name>
<dbReference type="HOGENOM" id="CLU_811470_0_0_1"/>
<dbReference type="eggNOG" id="ENOG502SU3J">
    <property type="taxonomic scope" value="Eukaryota"/>
</dbReference>
<feature type="region of interest" description="Disordered" evidence="1">
    <location>
        <begin position="136"/>
        <end position="227"/>
    </location>
</feature>
<dbReference type="AlphaFoldDB" id="S7RYL2"/>
<evidence type="ECO:0000313" key="2">
    <source>
        <dbReference type="EMBL" id="EPQ60010.1"/>
    </source>
</evidence>
<dbReference type="Proteomes" id="UP000030669">
    <property type="component" value="Unassembled WGS sequence"/>
</dbReference>
<keyword evidence="3" id="KW-1185">Reference proteome</keyword>
<proteinExistence type="predicted"/>
<accession>S7RYL2</accession>
<feature type="compositionally biased region" description="Low complexity" evidence="1">
    <location>
        <begin position="190"/>
        <end position="219"/>
    </location>
</feature>
<sequence>MTSISLSNDMGLPLCAPYYSYGRDDPEHKTSTGLVLCGDNALGIRLSDAESDAPQSELYTAVSTGQTYVRRSVDTLSVYQAPFLSETLAFLSHHYRPNNSFLSSADLSSFTYSDISSSSSGDNSLPLYCSMSQIAPELPSPSYRESDSDIESERNGTEDEYRPSPSPSPLPQPVNRRGAARQRRAKARARTAPYPSSSHTSAASSPSPSASSSSGSSTAKESHTRNCIATCSPPDDILPDEDGTLRCPVDGCTHVVRPKGPHSKPRLADMRRHVSTHFPALKQGKWVCRGYALEVADRLGVPGEIHYVDGVLYRGGCNEHFSRKDSLKRHLKAVCRKVHD</sequence>
<reference evidence="2 3" key="1">
    <citation type="journal article" date="2012" name="Science">
        <title>The Paleozoic origin of enzymatic lignin decomposition reconstructed from 31 fungal genomes.</title>
        <authorList>
            <person name="Floudas D."/>
            <person name="Binder M."/>
            <person name="Riley R."/>
            <person name="Barry K."/>
            <person name="Blanchette R.A."/>
            <person name="Henrissat B."/>
            <person name="Martinez A.T."/>
            <person name="Otillar R."/>
            <person name="Spatafora J.W."/>
            <person name="Yadav J.S."/>
            <person name="Aerts A."/>
            <person name="Benoit I."/>
            <person name="Boyd A."/>
            <person name="Carlson A."/>
            <person name="Copeland A."/>
            <person name="Coutinho P.M."/>
            <person name="de Vries R.P."/>
            <person name="Ferreira P."/>
            <person name="Findley K."/>
            <person name="Foster B."/>
            <person name="Gaskell J."/>
            <person name="Glotzer D."/>
            <person name="Gorecki P."/>
            <person name="Heitman J."/>
            <person name="Hesse C."/>
            <person name="Hori C."/>
            <person name="Igarashi K."/>
            <person name="Jurgens J.A."/>
            <person name="Kallen N."/>
            <person name="Kersten P."/>
            <person name="Kohler A."/>
            <person name="Kuees U."/>
            <person name="Kumar T.K.A."/>
            <person name="Kuo A."/>
            <person name="LaButti K."/>
            <person name="Larrondo L.F."/>
            <person name="Lindquist E."/>
            <person name="Ling A."/>
            <person name="Lombard V."/>
            <person name="Lucas S."/>
            <person name="Lundell T."/>
            <person name="Martin R."/>
            <person name="McLaughlin D.J."/>
            <person name="Morgenstern I."/>
            <person name="Morin E."/>
            <person name="Murat C."/>
            <person name="Nagy L.G."/>
            <person name="Nolan M."/>
            <person name="Ohm R.A."/>
            <person name="Patyshakuliyeva A."/>
            <person name="Rokas A."/>
            <person name="Ruiz-Duenas F.J."/>
            <person name="Sabat G."/>
            <person name="Salamov A."/>
            <person name="Samejima M."/>
            <person name="Schmutz J."/>
            <person name="Slot J.C."/>
            <person name="St John F."/>
            <person name="Stenlid J."/>
            <person name="Sun H."/>
            <person name="Sun S."/>
            <person name="Syed K."/>
            <person name="Tsang A."/>
            <person name="Wiebenga A."/>
            <person name="Young D."/>
            <person name="Pisabarro A."/>
            <person name="Eastwood D.C."/>
            <person name="Martin F."/>
            <person name="Cullen D."/>
            <person name="Grigoriev I.V."/>
            <person name="Hibbett D.S."/>
        </authorList>
    </citation>
    <scope>NUCLEOTIDE SEQUENCE [LARGE SCALE GENOMIC DNA]</scope>
    <source>
        <strain evidence="2 3">ATCC 11539</strain>
    </source>
</reference>
<feature type="compositionally biased region" description="Basic residues" evidence="1">
    <location>
        <begin position="178"/>
        <end position="189"/>
    </location>
</feature>
<dbReference type="KEGG" id="gtr:GLOTRDRAFT_89649"/>
<protein>
    <recommendedName>
        <fullName evidence="4">C2H2-type domain-containing protein</fullName>
    </recommendedName>
</protein>
<gene>
    <name evidence="2" type="ORF">GLOTRDRAFT_89649</name>
</gene>
<organism evidence="2 3">
    <name type="scientific">Gloeophyllum trabeum (strain ATCC 11539 / FP-39264 / Madison 617)</name>
    <name type="common">Brown rot fungus</name>
    <dbReference type="NCBI Taxonomy" id="670483"/>
    <lineage>
        <taxon>Eukaryota</taxon>
        <taxon>Fungi</taxon>
        <taxon>Dikarya</taxon>
        <taxon>Basidiomycota</taxon>
        <taxon>Agaricomycotina</taxon>
        <taxon>Agaricomycetes</taxon>
        <taxon>Gloeophyllales</taxon>
        <taxon>Gloeophyllaceae</taxon>
        <taxon>Gloeophyllum</taxon>
    </lineage>
</organism>
<feature type="compositionally biased region" description="Basic and acidic residues" evidence="1">
    <location>
        <begin position="144"/>
        <end position="162"/>
    </location>
</feature>
<dbReference type="RefSeq" id="XP_007860508.1">
    <property type="nucleotide sequence ID" value="XM_007862317.1"/>
</dbReference>
<evidence type="ECO:0000256" key="1">
    <source>
        <dbReference type="SAM" id="MobiDB-lite"/>
    </source>
</evidence>
<evidence type="ECO:0000313" key="3">
    <source>
        <dbReference type="Proteomes" id="UP000030669"/>
    </source>
</evidence>
<dbReference type="OrthoDB" id="8922241at2759"/>